<organism evidence="2">
    <name type="scientific">viral metagenome</name>
    <dbReference type="NCBI Taxonomy" id="1070528"/>
    <lineage>
        <taxon>unclassified sequences</taxon>
        <taxon>metagenomes</taxon>
        <taxon>organismal metagenomes</taxon>
    </lineage>
</organism>
<evidence type="ECO:0000313" key="2">
    <source>
        <dbReference type="EMBL" id="QJA81225.1"/>
    </source>
</evidence>
<proteinExistence type="predicted"/>
<sequence length="63" mass="7261">MDKPSSRDWDGIECSEDSTTAKKDSIFIEKASYSIWQWHEIPDDDVVIIPKGESNNEIDPNNY</sequence>
<accession>A0A6M3KIF9</accession>
<gene>
    <name evidence="2" type="ORF">MM415A00570_0036</name>
    <name evidence="1" type="ORF">MM415B00353_0013</name>
</gene>
<name>A0A6M3KIF9_9ZZZZ</name>
<protein>
    <submittedName>
        <fullName evidence="2">Uncharacterized protein</fullName>
    </submittedName>
</protein>
<dbReference type="EMBL" id="MT141554">
    <property type="protein sequence ID" value="QJA66366.1"/>
    <property type="molecule type" value="Genomic_DNA"/>
</dbReference>
<reference evidence="2" key="1">
    <citation type="submission" date="2020-03" db="EMBL/GenBank/DDBJ databases">
        <title>The deep terrestrial virosphere.</title>
        <authorList>
            <person name="Holmfeldt K."/>
            <person name="Nilsson E."/>
            <person name="Simone D."/>
            <person name="Lopez-Fernandez M."/>
            <person name="Wu X."/>
            <person name="de Brujin I."/>
            <person name="Lundin D."/>
            <person name="Andersson A."/>
            <person name="Bertilsson S."/>
            <person name="Dopson M."/>
        </authorList>
    </citation>
    <scope>NUCLEOTIDE SEQUENCE</scope>
    <source>
        <strain evidence="2">MM415A00570</strain>
        <strain evidence="1">MM415B00353</strain>
    </source>
</reference>
<evidence type="ECO:0000313" key="1">
    <source>
        <dbReference type="EMBL" id="QJA66366.1"/>
    </source>
</evidence>
<dbReference type="AlphaFoldDB" id="A0A6M3KIF9"/>
<dbReference type="EMBL" id="MT142451">
    <property type="protein sequence ID" value="QJA81225.1"/>
    <property type="molecule type" value="Genomic_DNA"/>
</dbReference>